<accession>A0A8C6AZ66</accession>
<protein>
    <recommendedName>
        <fullName evidence="4">Apolipoprotein C-IV</fullName>
    </recommendedName>
    <alternativeName>
        <fullName evidence="9">Apolipoprotein C4</fullName>
    </alternativeName>
</protein>
<comment type="subcellular location">
    <subcellularLocation>
        <location evidence="2">Secreted</location>
    </subcellularLocation>
</comment>
<evidence type="ECO:0000256" key="7">
    <source>
        <dbReference type="ARBA" id="ARBA00022729"/>
    </source>
</evidence>
<dbReference type="AlphaFoldDB" id="A0A8C6AZ66"/>
<evidence type="ECO:0000256" key="8">
    <source>
        <dbReference type="ARBA" id="ARBA00023055"/>
    </source>
</evidence>
<evidence type="ECO:0000313" key="12">
    <source>
        <dbReference type="Proteomes" id="UP000694561"/>
    </source>
</evidence>
<evidence type="ECO:0000313" key="11">
    <source>
        <dbReference type="Ensembl" id="ENSMMNP00015008330.1"/>
    </source>
</evidence>
<dbReference type="Proteomes" id="UP000694561">
    <property type="component" value="Unplaced"/>
</dbReference>
<dbReference type="GeneTree" id="ENSGT00390000015914"/>
<gene>
    <name evidence="11" type="primary">APOC4</name>
</gene>
<keyword evidence="6" id="KW-0964">Secreted</keyword>
<dbReference type="PANTHER" id="PTHR32288:SF0">
    <property type="entry name" value="APOLIPOPROTEIN C-IV"/>
    <property type="match status" value="1"/>
</dbReference>
<keyword evidence="5" id="KW-0813">Transport</keyword>
<evidence type="ECO:0000256" key="10">
    <source>
        <dbReference type="SAM" id="SignalP"/>
    </source>
</evidence>
<comment type="similarity">
    <text evidence="3">Belongs to the apolipoprotein C4 family.</text>
</comment>
<evidence type="ECO:0000256" key="6">
    <source>
        <dbReference type="ARBA" id="ARBA00022525"/>
    </source>
</evidence>
<evidence type="ECO:0000256" key="3">
    <source>
        <dbReference type="ARBA" id="ARBA00007402"/>
    </source>
</evidence>
<feature type="signal peptide" evidence="10">
    <location>
        <begin position="1"/>
        <end position="22"/>
    </location>
</feature>
<reference evidence="11" key="1">
    <citation type="submission" date="2025-08" db="UniProtKB">
        <authorList>
            <consortium name="Ensembl"/>
        </authorList>
    </citation>
    <scope>IDENTIFICATION</scope>
</reference>
<sequence length="152" mass="16563">MLFPGCRSRALSSLCFCVLVLACVVACQQEGPGGTSSPPPEPASSSWSLVPGKVKEWMESLVTRTRESWQWFWGPRAFQGFVQTYYDDHLGDLGSHTQAWLQSSKDSLLNKAYNLCPQLLCGTATGIKAFTASAVKKFSCVPVPVPPGCCQR</sequence>
<proteinExistence type="inferred from homology"/>
<evidence type="ECO:0000256" key="9">
    <source>
        <dbReference type="ARBA" id="ARBA00031172"/>
    </source>
</evidence>
<dbReference type="InterPro" id="IPR028120">
    <property type="entry name" value="APOC4"/>
</dbReference>
<dbReference type="GO" id="GO:0070328">
    <property type="term" value="P:triglyceride homeostasis"/>
    <property type="evidence" value="ECO:0007669"/>
    <property type="project" value="TreeGrafter"/>
</dbReference>
<evidence type="ECO:0000256" key="2">
    <source>
        <dbReference type="ARBA" id="ARBA00004613"/>
    </source>
</evidence>
<keyword evidence="12" id="KW-1185">Reference proteome</keyword>
<evidence type="ECO:0000256" key="5">
    <source>
        <dbReference type="ARBA" id="ARBA00022448"/>
    </source>
</evidence>
<dbReference type="PANTHER" id="PTHR32288">
    <property type="entry name" value="APOLIPOPROTEIN C-IV"/>
    <property type="match status" value="1"/>
</dbReference>
<dbReference type="GO" id="GO:0006869">
    <property type="term" value="P:lipid transport"/>
    <property type="evidence" value="ECO:0007669"/>
    <property type="project" value="UniProtKB-KW"/>
</dbReference>
<dbReference type="GO" id="GO:0010890">
    <property type="term" value="P:positive regulation of triglyceride storage"/>
    <property type="evidence" value="ECO:0007669"/>
    <property type="project" value="TreeGrafter"/>
</dbReference>
<dbReference type="GO" id="GO:0034364">
    <property type="term" value="C:high-density lipoprotein particle"/>
    <property type="evidence" value="ECO:0007669"/>
    <property type="project" value="TreeGrafter"/>
</dbReference>
<keyword evidence="8" id="KW-0445">Lipid transport</keyword>
<feature type="chain" id="PRO_5034026914" description="Apolipoprotein C-IV" evidence="10">
    <location>
        <begin position="23"/>
        <end position="152"/>
    </location>
</feature>
<keyword evidence="7 10" id="KW-0732">Signal</keyword>
<dbReference type="Ensembl" id="ENSMMNT00015009094.1">
    <property type="protein sequence ID" value="ENSMMNP00015008330.1"/>
    <property type="gene ID" value="ENSMMNG00015006191.1"/>
</dbReference>
<dbReference type="Pfam" id="PF15119">
    <property type="entry name" value="APOC4"/>
    <property type="match status" value="1"/>
</dbReference>
<dbReference type="PROSITE" id="PS51257">
    <property type="entry name" value="PROKAR_LIPOPROTEIN"/>
    <property type="match status" value="1"/>
</dbReference>
<evidence type="ECO:0000256" key="4">
    <source>
        <dbReference type="ARBA" id="ARBA00013939"/>
    </source>
</evidence>
<evidence type="ECO:0000256" key="1">
    <source>
        <dbReference type="ARBA" id="ARBA00003688"/>
    </source>
</evidence>
<dbReference type="GO" id="GO:0034361">
    <property type="term" value="C:very-low-density lipoprotein particle"/>
    <property type="evidence" value="ECO:0007669"/>
    <property type="project" value="TreeGrafter"/>
</dbReference>
<organism evidence="11 12">
    <name type="scientific">Monodon monoceros</name>
    <name type="common">Narwhal</name>
    <name type="synonym">Ceratodon monodon</name>
    <dbReference type="NCBI Taxonomy" id="40151"/>
    <lineage>
        <taxon>Eukaryota</taxon>
        <taxon>Metazoa</taxon>
        <taxon>Chordata</taxon>
        <taxon>Craniata</taxon>
        <taxon>Vertebrata</taxon>
        <taxon>Euteleostomi</taxon>
        <taxon>Mammalia</taxon>
        <taxon>Eutheria</taxon>
        <taxon>Laurasiatheria</taxon>
        <taxon>Artiodactyla</taxon>
        <taxon>Whippomorpha</taxon>
        <taxon>Cetacea</taxon>
        <taxon>Odontoceti</taxon>
        <taxon>Monodontidae</taxon>
        <taxon>Monodon</taxon>
    </lineage>
</organism>
<reference evidence="11" key="2">
    <citation type="submission" date="2025-09" db="UniProtKB">
        <authorList>
            <consortium name="Ensembl"/>
        </authorList>
    </citation>
    <scope>IDENTIFICATION</scope>
</reference>
<comment type="function">
    <text evidence="1">May participate in lipoprotein metabolism.</text>
</comment>
<name>A0A8C6AZ66_MONMO</name>